<organism evidence="2 3">
    <name type="scientific">Companilactobacillus halodurans</name>
    <dbReference type="NCBI Taxonomy" id="2584183"/>
    <lineage>
        <taxon>Bacteria</taxon>
        <taxon>Bacillati</taxon>
        <taxon>Bacillota</taxon>
        <taxon>Bacilli</taxon>
        <taxon>Lactobacillales</taxon>
        <taxon>Lactobacillaceae</taxon>
        <taxon>Companilactobacillus</taxon>
    </lineage>
</organism>
<reference evidence="3 4" key="1">
    <citation type="journal article" date="2019" name="Syst. Appl. Microbiol.">
        <title>Polyphasic characterization of two novel Lactobacillus spp. isolated from blown salami packages: Description of Lactobacillus halodurans sp. nov. and Lactobacillus salsicarnum sp. nov.</title>
        <authorList>
            <person name="Schuster J.A."/>
            <person name="Klingl A."/>
            <person name="Vogel R.F."/>
            <person name="Ehrmann M.A."/>
        </authorList>
    </citation>
    <scope>NUCLEOTIDE SEQUENCE [LARGE SCALE GENOMIC DNA]</scope>
    <source>
        <strain evidence="2 3">TMW 1.1920</strain>
        <strain evidence="1 4">TMW 1.2172</strain>
    </source>
</reference>
<dbReference type="AlphaFoldDB" id="A0A5P0ZVX6"/>
<evidence type="ECO:0000313" key="2">
    <source>
        <dbReference type="EMBL" id="MQS96968.1"/>
    </source>
</evidence>
<dbReference type="Proteomes" id="UP000371423">
    <property type="component" value="Unassembled WGS sequence"/>
</dbReference>
<evidence type="ECO:0000313" key="1">
    <source>
        <dbReference type="EMBL" id="MQS76344.1"/>
    </source>
</evidence>
<dbReference type="EMBL" id="VDFO01000010">
    <property type="protein sequence ID" value="MQS96968.1"/>
    <property type="molecule type" value="Genomic_DNA"/>
</dbReference>
<proteinExistence type="predicted"/>
<dbReference type="Proteomes" id="UP000414364">
    <property type="component" value="Unassembled WGS sequence"/>
</dbReference>
<protein>
    <submittedName>
        <fullName evidence="2">Uncharacterized protein</fullName>
    </submittedName>
</protein>
<keyword evidence="3" id="KW-1185">Reference proteome</keyword>
<evidence type="ECO:0000313" key="3">
    <source>
        <dbReference type="Proteomes" id="UP000371423"/>
    </source>
</evidence>
<evidence type="ECO:0000313" key="4">
    <source>
        <dbReference type="Proteomes" id="UP000414364"/>
    </source>
</evidence>
<dbReference type="RefSeq" id="WP_153385738.1">
    <property type="nucleotide sequence ID" value="NZ_VDFO01000010.1"/>
</dbReference>
<dbReference type="EMBL" id="VDFP01000015">
    <property type="protein sequence ID" value="MQS76344.1"/>
    <property type="molecule type" value="Genomic_DNA"/>
</dbReference>
<dbReference type="OrthoDB" id="2918624at2"/>
<name>A0A5P0ZVX6_9LACO</name>
<comment type="caution">
    <text evidence="2">The sequence shown here is derived from an EMBL/GenBank/DDBJ whole genome shotgun (WGS) entry which is preliminary data.</text>
</comment>
<accession>A0A5P0ZVX6</accession>
<sequence>MDETGTWLAKEISELAKKQTAYENRAFLLAMKKVVKEQNERTELLKGEVDGRLWNHEQW</sequence>
<gene>
    <name evidence="2" type="ORF">FHL05_03580</name>
    <name evidence="1" type="ORF">FHL06_08125</name>
</gene>